<dbReference type="Pfam" id="PF12248">
    <property type="entry name" value="Methyltransf_FA"/>
    <property type="match status" value="1"/>
</dbReference>
<dbReference type="EMBL" id="UYJE01001101">
    <property type="protein sequence ID" value="VDH99134.1"/>
    <property type="molecule type" value="Genomic_DNA"/>
</dbReference>
<comment type="caution">
    <text evidence="2">The sequence shown here is derived from an EMBL/GenBank/DDBJ whole genome shotgun (WGS) entry which is preliminary data.</text>
</comment>
<evidence type="ECO:0000313" key="2">
    <source>
        <dbReference type="EMBL" id="VDH99134.1"/>
    </source>
</evidence>
<dbReference type="InterPro" id="IPR022041">
    <property type="entry name" value="Methyltransf_FA"/>
</dbReference>
<proteinExistence type="predicted"/>
<dbReference type="AlphaFoldDB" id="A0A8B6C2A9"/>
<protein>
    <recommendedName>
        <fullName evidence="1">Farnesoic acid O-methyl transferase domain-containing protein</fullName>
    </recommendedName>
</protein>
<dbReference type="Proteomes" id="UP000596742">
    <property type="component" value="Unassembled WGS sequence"/>
</dbReference>
<feature type="domain" description="Farnesoic acid O-methyl transferase" evidence="1">
    <location>
        <begin position="39"/>
        <end position="161"/>
    </location>
</feature>
<organism evidence="2 3">
    <name type="scientific">Mytilus galloprovincialis</name>
    <name type="common">Mediterranean mussel</name>
    <dbReference type="NCBI Taxonomy" id="29158"/>
    <lineage>
        <taxon>Eukaryota</taxon>
        <taxon>Metazoa</taxon>
        <taxon>Spiralia</taxon>
        <taxon>Lophotrochozoa</taxon>
        <taxon>Mollusca</taxon>
        <taxon>Bivalvia</taxon>
        <taxon>Autobranchia</taxon>
        <taxon>Pteriomorphia</taxon>
        <taxon>Mytilida</taxon>
        <taxon>Mytiloidea</taxon>
        <taxon>Mytilidae</taxon>
        <taxon>Mytilinae</taxon>
        <taxon>Mytilus</taxon>
    </lineage>
</organism>
<evidence type="ECO:0000259" key="1">
    <source>
        <dbReference type="Pfam" id="PF12248"/>
    </source>
</evidence>
<feature type="non-terminal residue" evidence="2">
    <location>
        <position position="1"/>
    </location>
</feature>
<feature type="non-terminal residue" evidence="2">
    <location>
        <position position="164"/>
    </location>
</feature>
<dbReference type="OrthoDB" id="6114996at2759"/>
<reference evidence="2" key="1">
    <citation type="submission" date="2018-11" db="EMBL/GenBank/DDBJ databases">
        <authorList>
            <person name="Alioto T."/>
            <person name="Alioto T."/>
        </authorList>
    </citation>
    <scope>NUCLEOTIDE SEQUENCE</scope>
</reference>
<evidence type="ECO:0000313" key="3">
    <source>
        <dbReference type="Proteomes" id="UP000596742"/>
    </source>
</evidence>
<accession>A0A8B6C2A9</accession>
<keyword evidence="3" id="KW-1185">Reference proteome</keyword>
<sequence length="164" mass="18493">VQIKTNVSTQTNDWVSAWYTADIMNYTIDINKCNLDLNGITSLVFEIKTCREAQVHLSSSDVRNSSEPLYAIVIGQIFFYINYRANDSVESTNTEFFQDQNLINCTVDLPLWTSWADGEIKLGSGNVVGENVLGNLTNTHPFEVKSIGVLTYPFTLGKWKIQLE</sequence>
<name>A0A8B6C2A9_MYTGA</name>
<gene>
    <name evidence="2" type="ORF">MGAL_10B015646</name>
</gene>